<keyword evidence="4" id="KW-0804">Transcription</keyword>
<dbReference type="STRING" id="72664.V4ML08"/>
<evidence type="ECO:0000313" key="8">
    <source>
        <dbReference type="Proteomes" id="UP000030689"/>
    </source>
</evidence>
<evidence type="ECO:0000256" key="5">
    <source>
        <dbReference type="ARBA" id="ARBA00023242"/>
    </source>
</evidence>
<dbReference type="SMART" id="SM01019">
    <property type="entry name" value="B3"/>
    <property type="match status" value="2"/>
</dbReference>
<feature type="domain" description="TF-B3" evidence="6">
    <location>
        <begin position="20"/>
        <end position="114"/>
    </location>
</feature>
<evidence type="ECO:0000256" key="2">
    <source>
        <dbReference type="ARBA" id="ARBA00023015"/>
    </source>
</evidence>
<evidence type="ECO:0000256" key="3">
    <source>
        <dbReference type="ARBA" id="ARBA00023125"/>
    </source>
</evidence>
<dbReference type="AlphaFoldDB" id="V4ML08"/>
<keyword evidence="8" id="KW-1185">Reference proteome</keyword>
<evidence type="ECO:0000256" key="1">
    <source>
        <dbReference type="ARBA" id="ARBA00004123"/>
    </source>
</evidence>
<dbReference type="EMBL" id="KI517748">
    <property type="protein sequence ID" value="ESQ32086.1"/>
    <property type="molecule type" value="Genomic_DNA"/>
</dbReference>
<dbReference type="InterPro" id="IPR015300">
    <property type="entry name" value="DNA-bd_pseudobarrel_sf"/>
</dbReference>
<dbReference type="Pfam" id="PF02362">
    <property type="entry name" value="B3"/>
    <property type="match status" value="1"/>
</dbReference>
<organism evidence="7 8">
    <name type="scientific">Eutrema salsugineum</name>
    <name type="common">Saltwater cress</name>
    <name type="synonym">Sisymbrium salsugineum</name>
    <dbReference type="NCBI Taxonomy" id="72664"/>
    <lineage>
        <taxon>Eukaryota</taxon>
        <taxon>Viridiplantae</taxon>
        <taxon>Streptophyta</taxon>
        <taxon>Embryophyta</taxon>
        <taxon>Tracheophyta</taxon>
        <taxon>Spermatophyta</taxon>
        <taxon>Magnoliopsida</taxon>
        <taxon>eudicotyledons</taxon>
        <taxon>Gunneridae</taxon>
        <taxon>Pentapetalae</taxon>
        <taxon>rosids</taxon>
        <taxon>malvids</taxon>
        <taxon>Brassicales</taxon>
        <taxon>Brassicaceae</taxon>
        <taxon>Eutremeae</taxon>
        <taxon>Eutrema</taxon>
    </lineage>
</organism>
<dbReference type="PROSITE" id="PS50863">
    <property type="entry name" value="B3"/>
    <property type="match status" value="1"/>
</dbReference>
<dbReference type="Gramene" id="ESQ32086">
    <property type="protein sequence ID" value="ESQ32086"/>
    <property type="gene ID" value="EUTSA_v10004752mg"/>
</dbReference>
<name>V4ML08_EUTSA</name>
<dbReference type="OrthoDB" id="1042985at2759"/>
<dbReference type="CDD" id="cd10017">
    <property type="entry name" value="B3_DNA"/>
    <property type="match status" value="1"/>
</dbReference>
<accession>V4ML08</accession>
<keyword evidence="2" id="KW-0805">Transcription regulation</keyword>
<dbReference type="KEGG" id="eus:EUTSA_v10004752mg"/>
<dbReference type="PANTHER" id="PTHR31920:SF125">
    <property type="entry name" value="TF-B3 DOMAIN-CONTAINING PROTEIN"/>
    <property type="match status" value="1"/>
</dbReference>
<dbReference type="GO" id="GO:0003677">
    <property type="term" value="F:DNA binding"/>
    <property type="evidence" value="ECO:0007669"/>
    <property type="project" value="UniProtKB-KW"/>
</dbReference>
<evidence type="ECO:0000259" key="6">
    <source>
        <dbReference type="PROSITE" id="PS50863"/>
    </source>
</evidence>
<dbReference type="Proteomes" id="UP000030689">
    <property type="component" value="Unassembled WGS sequence"/>
</dbReference>
<dbReference type="GO" id="GO:0005634">
    <property type="term" value="C:nucleus"/>
    <property type="evidence" value="ECO:0007669"/>
    <property type="project" value="UniProtKB-SubCell"/>
</dbReference>
<evidence type="ECO:0000313" key="7">
    <source>
        <dbReference type="EMBL" id="ESQ32086.1"/>
    </source>
</evidence>
<dbReference type="InterPro" id="IPR003340">
    <property type="entry name" value="B3_DNA-bd"/>
</dbReference>
<dbReference type="SUPFAM" id="SSF101936">
    <property type="entry name" value="DNA-binding pseudobarrel domain"/>
    <property type="match status" value="2"/>
</dbReference>
<dbReference type="PANTHER" id="PTHR31920">
    <property type="entry name" value="B3 DOMAIN-CONTAINING"/>
    <property type="match status" value="1"/>
</dbReference>
<keyword evidence="5" id="KW-0539">Nucleus</keyword>
<keyword evidence="3" id="KW-0238">DNA-binding</keyword>
<dbReference type="Gene3D" id="2.40.330.10">
    <property type="entry name" value="DNA-binding pseudobarrel domain"/>
    <property type="match status" value="2"/>
</dbReference>
<evidence type="ECO:0000256" key="4">
    <source>
        <dbReference type="ARBA" id="ARBA00023163"/>
    </source>
</evidence>
<gene>
    <name evidence="7" type="ORF">EUTSA_v10004752mg</name>
</gene>
<dbReference type="InterPro" id="IPR050655">
    <property type="entry name" value="Plant_B3_domain"/>
</dbReference>
<comment type="subcellular location">
    <subcellularLocation>
        <location evidence="1">Nucleus</location>
    </subcellularLocation>
</comment>
<reference evidence="7 8" key="1">
    <citation type="journal article" date="2013" name="Front. Plant Sci.">
        <title>The Reference Genome of the Halophytic Plant Eutrema salsugineum.</title>
        <authorList>
            <person name="Yang R."/>
            <person name="Jarvis D.E."/>
            <person name="Chen H."/>
            <person name="Beilstein M.A."/>
            <person name="Grimwood J."/>
            <person name="Jenkins J."/>
            <person name="Shu S."/>
            <person name="Prochnik S."/>
            <person name="Xin M."/>
            <person name="Ma C."/>
            <person name="Schmutz J."/>
            <person name="Wing R.A."/>
            <person name="Mitchell-Olds T."/>
            <person name="Schumaker K.S."/>
            <person name="Wang X."/>
        </authorList>
    </citation>
    <scope>NUCLEOTIDE SEQUENCE [LARGE SCALE GENOMIC DNA]</scope>
</reference>
<dbReference type="OMA" id="RETHGCA"/>
<sequence length="278" mass="31654">MPFKSFMDTLLENTSKPSFCKSLTLGESWKSKSMRIIPEEFVTSTPGAFEHRVVFSVRWGNSWQLWLKRDKKGLFMEEEDWNEFVDDNFLGPHDVLFVTHEDTMNLEVRIYKNYIHLMKEIISPPVEADPEAELLNPIPQNSHQETPASTSASASASASGARQGCVPVINPEQYLVNPKSPYFVKTLTKKIDVLYVKQPVIDKYGLKFGPHKSTMYYLIGKEKHEALTKIYCNGRNFCFSGWAAICRKYKLGEGDTVVCELERSGGVVTAVRVHFVNE</sequence>
<protein>
    <recommendedName>
        <fullName evidence="6">TF-B3 domain-containing protein</fullName>
    </recommendedName>
</protein>
<proteinExistence type="predicted"/>